<dbReference type="PANTHER" id="PTHR48041:SF56">
    <property type="entry name" value="ABC TRANSPORTER G FAMILY MEMBER 25"/>
    <property type="match status" value="1"/>
</dbReference>
<dbReference type="InterPro" id="IPR017871">
    <property type="entry name" value="ABC_transporter-like_CS"/>
</dbReference>
<dbReference type="PROSITE" id="PS00211">
    <property type="entry name" value="ABC_TRANSPORTER_1"/>
    <property type="match status" value="1"/>
</dbReference>
<feature type="transmembrane region" description="Helical" evidence="8">
    <location>
        <begin position="381"/>
        <end position="399"/>
    </location>
</feature>
<protein>
    <submittedName>
        <fullName evidence="11">ABC transporter G family member 25-like</fullName>
    </submittedName>
</protein>
<evidence type="ECO:0000256" key="6">
    <source>
        <dbReference type="ARBA" id="ARBA00022989"/>
    </source>
</evidence>
<feature type="transmembrane region" description="Helical" evidence="8">
    <location>
        <begin position="411"/>
        <end position="432"/>
    </location>
</feature>
<dbReference type="SUPFAM" id="SSF52540">
    <property type="entry name" value="P-loop containing nucleoside triphosphate hydrolases"/>
    <property type="match status" value="1"/>
</dbReference>
<keyword evidence="7 8" id="KW-0472">Membrane</keyword>
<comment type="subcellular location">
    <subcellularLocation>
        <location evidence="1">Membrane</location>
        <topology evidence="1">Multi-pass membrane protein</topology>
    </subcellularLocation>
</comment>
<feature type="transmembrane region" description="Helical" evidence="8">
    <location>
        <begin position="453"/>
        <end position="479"/>
    </location>
</feature>
<evidence type="ECO:0000256" key="2">
    <source>
        <dbReference type="ARBA" id="ARBA00022448"/>
    </source>
</evidence>
<dbReference type="PANTHER" id="PTHR48041">
    <property type="entry name" value="ABC TRANSPORTER G FAMILY MEMBER 28"/>
    <property type="match status" value="1"/>
</dbReference>
<feature type="transmembrane region" description="Helical" evidence="8">
    <location>
        <begin position="519"/>
        <end position="538"/>
    </location>
</feature>
<accession>A0AB40BFS6</accession>
<evidence type="ECO:0000256" key="7">
    <source>
        <dbReference type="ARBA" id="ARBA00023136"/>
    </source>
</evidence>
<feature type="transmembrane region" description="Helical" evidence="8">
    <location>
        <begin position="485"/>
        <end position="512"/>
    </location>
</feature>
<dbReference type="GO" id="GO:0005886">
    <property type="term" value="C:plasma membrane"/>
    <property type="evidence" value="ECO:0007669"/>
    <property type="project" value="TreeGrafter"/>
</dbReference>
<gene>
    <name evidence="11" type="primary">LOC120262196</name>
</gene>
<keyword evidence="2" id="KW-0813">Transport</keyword>
<dbReference type="InterPro" id="IPR003439">
    <property type="entry name" value="ABC_transporter-like_ATP-bd"/>
</dbReference>
<name>A0AB40BFS6_DIOCR</name>
<feature type="transmembrane region" description="Helical" evidence="8">
    <location>
        <begin position="596"/>
        <end position="620"/>
    </location>
</feature>
<evidence type="ECO:0000256" key="8">
    <source>
        <dbReference type="SAM" id="Phobius"/>
    </source>
</evidence>
<dbReference type="Proteomes" id="UP001515500">
    <property type="component" value="Chromosome 5"/>
</dbReference>
<feature type="domain" description="ABC transporter" evidence="9">
    <location>
        <begin position="32"/>
        <end position="272"/>
    </location>
</feature>
<keyword evidence="10" id="KW-1185">Reference proteome</keyword>
<proteinExistence type="predicted"/>
<sequence length="625" mass="69155">MPIPIHLQFIDLSYKIKYVPRQKKSGTMSQILRMDCSVVGVQEERTIIEGITGMVSPGEVLAILGPSGSGKSTLLNIISGRLQSRHGGAVLANGKRLTRAEIKRIGFVAQDDVLYPHLTVRETLVFAALLRLPRTMGKEEKVMAAEKVMVELGLEKCSETIVGNAYVRGVSGGERRRVSIGKEVLVDPSVMVLDEPTSGLDATAAQRVVKGLGREAKEKGRGVVMAVHQPASQAYQMFDLVMVMSAEGKCVYFGKGFEAMEYFEKLGFVPGFQLNPADFMLDLANGIAHGDNHGDPSSVKQTLVTSYNKTLAPKVKECINATLTRDAVQTETISSNNNKKEEEMQNKKKKKDYCNISWLSQFTILFHRSLKERRHESFSSLRIFQVLATAILAGLMWWHSNINNIQDRLGLLFFITIFLGVFASFNSVFTFPQDRPIFIKERSSGMYSLSSYFMARMVGDLPMELLLPTVFVLVVYWMAGLRPEFGAFMLTLALLLGYVLVAQGLGLALGAIIMDAKQASTMATVTMLAFLLTGGFYVQNLPAGMVWLKYASFTFYCFRLLIGVQYKQSEITRLGLGQGQGRKNDSSDIVGEVEEVGVIASVVALVVMFVGYRILAYVALRRIKI</sequence>
<dbReference type="InterPro" id="IPR003593">
    <property type="entry name" value="AAA+_ATPase"/>
</dbReference>
<dbReference type="GeneID" id="120262196"/>
<dbReference type="SMART" id="SM00382">
    <property type="entry name" value="AAA"/>
    <property type="match status" value="1"/>
</dbReference>
<keyword evidence="3 8" id="KW-0812">Transmembrane</keyword>
<dbReference type="InterPro" id="IPR043926">
    <property type="entry name" value="ABCG_dom"/>
</dbReference>
<evidence type="ECO:0000313" key="10">
    <source>
        <dbReference type="Proteomes" id="UP001515500"/>
    </source>
</evidence>
<dbReference type="PROSITE" id="PS50893">
    <property type="entry name" value="ABC_TRANSPORTER_2"/>
    <property type="match status" value="1"/>
</dbReference>
<dbReference type="Pfam" id="PF00005">
    <property type="entry name" value="ABC_tran"/>
    <property type="match status" value="1"/>
</dbReference>
<dbReference type="Pfam" id="PF01061">
    <property type="entry name" value="ABC2_membrane"/>
    <property type="match status" value="1"/>
</dbReference>
<dbReference type="Pfam" id="PF19055">
    <property type="entry name" value="ABC2_membrane_7"/>
    <property type="match status" value="1"/>
</dbReference>
<evidence type="ECO:0000259" key="9">
    <source>
        <dbReference type="PROSITE" id="PS50893"/>
    </source>
</evidence>
<evidence type="ECO:0000256" key="3">
    <source>
        <dbReference type="ARBA" id="ARBA00022692"/>
    </source>
</evidence>
<evidence type="ECO:0000256" key="4">
    <source>
        <dbReference type="ARBA" id="ARBA00022741"/>
    </source>
</evidence>
<dbReference type="RefSeq" id="XP_039126206.1">
    <property type="nucleotide sequence ID" value="XM_039270272.1"/>
</dbReference>
<dbReference type="InterPro" id="IPR050352">
    <property type="entry name" value="ABCG_transporters"/>
</dbReference>
<dbReference type="AlphaFoldDB" id="A0AB40BFS6"/>
<evidence type="ECO:0000313" key="11">
    <source>
        <dbReference type="RefSeq" id="XP_039126206.1"/>
    </source>
</evidence>
<dbReference type="InterPro" id="IPR027417">
    <property type="entry name" value="P-loop_NTPase"/>
</dbReference>
<evidence type="ECO:0000256" key="5">
    <source>
        <dbReference type="ARBA" id="ARBA00022840"/>
    </source>
</evidence>
<dbReference type="GO" id="GO:0140359">
    <property type="term" value="F:ABC-type transporter activity"/>
    <property type="evidence" value="ECO:0007669"/>
    <property type="project" value="InterPro"/>
</dbReference>
<dbReference type="Gene3D" id="3.40.50.300">
    <property type="entry name" value="P-loop containing nucleotide triphosphate hydrolases"/>
    <property type="match status" value="1"/>
</dbReference>
<keyword evidence="5" id="KW-0067">ATP-binding</keyword>
<dbReference type="GO" id="GO:0016887">
    <property type="term" value="F:ATP hydrolysis activity"/>
    <property type="evidence" value="ECO:0007669"/>
    <property type="project" value="InterPro"/>
</dbReference>
<evidence type="ECO:0000256" key="1">
    <source>
        <dbReference type="ARBA" id="ARBA00004141"/>
    </source>
</evidence>
<reference evidence="11" key="1">
    <citation type="submission" date="2025-08" db="UniProtKB">
        <authorList>
            <consortium name="RefSeq"/>
        </authorList>
    </citation>
    <scope>IDENTIFICATION</scope>
</reference>
<dbReference type="InterPro" id="IPR013525">
    <property type="entry name" value="ABC2_TM"/>
</dbReference>
<keyword evidence="4" id="KW-0547">Nucleotide-binding</keyword>
<dbReference type="GO" id="GO:0005524">
    <property type="term" value="F:ATP binding"/>
    <property type="evidence" value="ECO:0007669"/>
    <property type="project" value="UniProtKB-KW"/>
</dbReference>
<organism evidence="10 11">
    <name type="scientific">Dioscorea cayennensis subsp. rotundata</name>
    <name type="common">White Guinea yam</name>
    <name type="synonym">Dioscorea rotundata</name>
    <dbReference type="NCBI Taxonomy" id="55577"/>
    <lineage>
        <taxon>Eukaryota</taxon>
        <taxon>Viridiplantae</taxon>
        <taxon>Streptophyta</taxon>
        <taxon>Embryophyta</taxon>
        <taxon>Tracheophyta</taxon>
        <taxon>Spermatophyta</taxon>
        <taxon>Magnoliopsida</taxon>
        <taxon>Liliopsida</taxon>
        <taxon>Dioscoreales</taxon>
        <taxon>Dioscoreaceae</taxon>
        <taxon>Dioscorea</taxon>
    </lineage>
</organism>
<keyword evidence="6 8" id="KW-1133">Transmembrane helix</keyword>